<evidence type="ECO:0000313" key="7">
    <source>
        <dbReference type="Proteomes" id="UP000068905"/>
    </source>
</evidence>
<dbReference type="GO" id="GO:0005886">
    <property type="term" value="C:plasma membrane"/>
    <property type="evidence" value="ECO:0007669"/>
    <property type="project" value="UniProtKB-SubCell"/>
</dbReference>
<proteinExistence type="inferred from homology"/>
<comment type="function">
    <text evidence="5">Plays a role in cell envelope biogenesis, maintenance of cell envelope integrity and membrane homeostasis.</text>
</comment>
<dbReference type="PANTHER" id="PTHR36917:SF1">
    <property type="entry name" value="INNER MEMBRANE-SPANNING PROTEIN YCIB"/>
    <property type="match status" value="1"/>
</dbReference>
<evidence type="ECO:0000256" key="1">
    <source>
        <dbReference type="ARBA" id="ARBA00022475"/>
    </source>
</evidence>
<dbReference type="Proteomes" id="UP000068905">
    <property type="component" value="Chromosome"/>
</dbReference>
<sequence length="219" mass="24647">MKFLLDFGPIVLFFIVYKYYGLYAAIYAMIASTFVQIMYSRVTTGKFVTSQVLTFALLVVFGGISIVLRDPAFVMWKVSVLYVIFAAVLIGSNYVGSKTLLERMMGKELQLPRNTWVNLTWFWSLGFIIIAIINAFFVNTALSARNLFLTSGSIVNPKIDLKNFDCSQSPLESLCLIAQSSEESWVNFKLFGTLGLTLVLIIITVLMLSKHIKEKQTDS</sequence>
<keyword evidence="7" id="KW-1185">Reference proteome</keyword>
<keyword evidence="2 5" id="KW-0812">Transmembrane</keyword>
<dbReference type="KEGG" id="tsn:W908_07265"/>
<dbReference type="AlphaFoldDB" id="A0A0M4LQK6"/>
<reference evidence="6 7" key="1">
    <citation type="journal article" date="2015" name="Genome Announc.">
        <title>Genome Sequence of 'Candidatus Thioglobus singularis' Strain PS1, a Mixotroph from the SUP05 Clade of Marine Gammaproteobacteria.</title>
        <authorList>
            <person name="Marshall K.T."/>
            <person name="Morris R.M."/>
        </authorList>
    </citation>
    <scope>NUCLEOTIDE SEQUENCE [LARGE SCALE GENOMIC DNA]</scope>
    <source>
        <strain evidence="6 7">PS1</strain>
    </source>
</reference>
<dbReference type="Pfam" id="PF04279">
    <property type="entry name" value="IspA"/>
    <property type="match status" value="2"/>
</dbReference>
<name>A0A0M4LQK6_9GAMM</name>
<dbReference type="EMBL" id="CP006911">
    <property type="protein sequence ID" value="ALE02334.1"/>
    <property type="molecule type" value="Genomic_DNA"/>
</dbReference>
<dbReference type="PANTHER" id="PTHR36917">
    <property type="entry name" value="INTRACELLULAR SEPTATION PROTEIN A-RELATED"/>
    <property type="match status" value="1"/>
</dbReference>
<evidence type="ECO:0000256" key="5">
    <source>
        <dbReference type="HAMAP-Rule" id="MF_00189"/>
    </source>
</evidence>
<dbReference type="OrthoDB" id="9788219at2"/>
<evidence type="ECO:0000256" key="2">
    <source>
        <dbReference type="ARBA" id="ARBA00022692"/>
    </source>
</evidence>
<feature type="transmembrane region" description="Helical" evidence="5">
    <location>
        <begin position="74"/>
        <end position="95"/>
    </location>
</feature>
<protein>
    <recommendedName>
        <fullName evidence="5">Inner membrane-spanning protein YciB</fullName>
    </recommendedName>
</protein>
<keyword evidence="3 5" id="KW-1133">Transmembrane helix</keyword>
<comment type="subcellular location">
    <subcellularLocation>
        <location evidence="5">Cell inner membrane</location>
        <topology evidence="5">Multi-pass membrane protein</topology>
    </subcellularLocation>
</comment>
<keyword evidence="4 5" id="KW-0472">Membrane</keyword>
<gene>
    <name evidence="5" type="primary">yciB</name>
    <name evidence="6" type="ORF">W908_07265</name>
</gene>
<feature type="transmembrane region" description="Helical" evidence="5">
    <location>
        <begin position="190"/>
        <end position="209"/>
    </location>
</feature>
<feature type="transmembrane region" description="Helical" evidence="5">
    <location>
        <begin position="116"/>
        <end position="138"/>
    </location>
</feature>
<dbReference type="RefSeq" id="WP_053820546.1">
    <property type="nucleotide sequence ID" value="NZ_CP006911.1"/>
</dbReference>
<organism evidence="6 7">
    <name type="scientific">Candidatus Pseudothioglobus singularis PS1</name>
    <dbReference type="NCBI Taxonomy" id="1125411"/>
    <lineage>
        <taxon>Bacteria</taxon>
        <taxon>Pseudomonadati</taxon>
        <taxon>Pseudomonadota</taxon>
        <taxon>Gammaproteobacteria</taxon>
        <taxon>Candidatus Pseudothioglobaceae</taxon>
        <taxon>Candidatus Pseudothioglobus</taxon>
    </lineage>
</organism>
<accession>A0A0M4LQK6</accession>
<feature type="transmembrane region" description="Helical" evidence="5">
    <location>
        <begin position="20"/>
        <end position="39"/>
    </location>
</feature>
<dbReference type="InterPro" id="IPR006008">
    <property type="entry name" value="YciB"/>
</dbReference>
<keyword evidence="5" id="KW-0997">Cell inner membrane</keyword>
<keyword evidence="1 5" id="KW-1003">Cell membrane</keyword>
<dbReference type="STRING" id="1125411.W908_07265"/>
<evidence type="ECO:0000256" key="3">
    <source>
        <dbReference type="ARBA" id="ARBA00022989"/>
    </source>
</evidence>
<dbReference type="HAMAP" id="MF_00189">
    <property type="entry name" value="YciB"/>
    <property type="match status" value="1"/>
</dbReference>
<feature type="transmembrane region" description="Helical" evidence="5">
    <location>
        <begin position="51"/>
        <end position="68"/>
    </location>
</feature>
<comment type="similarity">
    <text evidence="5">Belongs to the YciB family.</text>
</comment>
<evidence type="ECO:0000313" key="6">
    <source>
        <dbReference type="EMBL" id="ALE02334.1"/>
    </source>
</evidence>
<evidence type="ECO:0000256" key="4">
    <source>
        <dbReference type="ARBA" id="ARBA00023136"/>
    </source>
</evidence>